<gene>
    <name evidence="2" type="ORF">C8F04DRAFT_1195801</name>
</gene>
<feature type="compositionally biased region" description="Basic residues" evidence="1">
    <location>
        <begin position="182"/>
        <end position="195"/>
    </location>
</feature>
<keyword evidence="3" id="KW-1185">Reference proteome</keyword>
<sequence>MARKHKRNEDNAPPAPEEQPEEEDELEEEGEVDPGAGGGAARLKLEATRKRKCEYMQCKRARDGEEEKAKSKLTMRNFRNGLSGQAKVDYLARQNQYKAVHRQRKTEGAGPAPRGRRIEDNSEQEDEPEDEGAEARYVHMLLAPVTRPPTDLGKRSAAAAAREFARAEFARAEEDEPASKACRSKKPANVRGKRKPSAEGDMLDAPTTKEETEYHSPPPLNMSLQERPAPPQPASPASSQPTSPAPSQPAVPAPSQPASPAPSQPAAPTSSTSQPATRRRKYHSVLCARGPRCRMGNGGRIPIKEPRAKHFTLRKWGPRRGNPFLIERGHEPGILDAYLTEDEGPEPEERSAEWEQNAGSIDLDPDGFILLPYLLPSDSPAPFGLQGMKEEDWDSDGFFDPEEPPRCVVHPPTITSTNFHTVALTPPKAFDSIIPTLASRAATPTFGDIYTRPSRSPSPFPVSPERNALTPLLELMGIS</sequence>
<evidence type="ECO:0000256" key="1">
    <source>
        <dbReference type="SAM" id="MobiDB-lite"/>
    </source>
</evidence>
<proteinExistence type="predicted"/>
<dbReference type="EMBL" id="JARJCM010000241">
    <property type="protein sequence ID" value="KAJ7021119.1"/>
    <property type="molecule type" value="Genomic_DNA"/>
</dbReference>
<feature type="region of interest" description="Disordered" evidence="1">
    <location>
        <begin position="1"/>
        <end position="80"/>
    </location>
</feature>
<accession>A0AAD6S583</accession>
<protein>
    <submittedName>
        <fullName evidence="2">Uncharacterized protein</fullName>
    </submittedName>
</protein>
<reference evidence="2" key="1">
    <citation type="submission" date="2023-03" db="EMBL/GenBank/DDBJ databases">
        <title>Massive genome expansion in bonnet fungi (Mycena s.s.) driven by repeated elements and novel gene families across ecological guilds.</title>
        <authorList>
            <consortium name="Lawrence Berkeley National Laboratory"/>
            <person name="Harder C.B."/>
            <person name="Miyauchi S."/>
            <person name="Viragh M."/>
            <person name="Kuo A."/>
            <person name="Thoen E."/>
            <person name="Andreopoulos B."/>
            <person name="Lu D."/>
            <person name="Skrede I."/>
            <person name="Drula E."/>
            <person name="Henrissat B."/>
            <person name="Morin E."/>
            <person name="Kohler A."/>
            <person name="Barry K."/>
            <person name="LaButti K."/>
            <person name="Morin E."/>
            <person name="Salamov A."/>
            <person name="Lipzen A."/>
            <person name="Mereny Z."/>
            <person name="Hegedus B."/>
            <person name="Baldrian P."/>
            <person name="Stursova M."/>
            <person name="Weitz H."/>
            <person name="Taylor A."/>
            <person name="Grigoriev I.V."/>
            <person name="Nagy L.G."/>
            <person name="Martin F."/>
            <person name="Kauserud H."/>
        </authorList>
    </citation>
    <scope>NUCLEOTIDE SEQUENCE</scope>
    <source>
        <strain evidence="2">CBHHK200</strain>
    </source>
</reference>
<feature type="region of interest" description="Disordered" evidence="1">
    <location>
        <begin position="97"/>
        <end position="306"/>
    </location>
</feature>
<dbReference type="AlphaFoldDB" id="A0AAD6S583"/>
<evidence type="ECO:0000313" key="3">
    <source>
        <dbReference type="Proteomes" id="UP001218188"/>
    </source>
</evidence>
<comment type="caution">
    <text evidence="2">The sequence shown here is derived from an EMBL/GenBank/DDBJ whole genome shotgun (WGS) entry which is preliminary data.</text>
</comment>
<dbReference type="Proteomes" id="UP001218188">
    <property type="component" value="Unassembled WGS sequence"/>
</dbReference>
<name>A0AAD6S583_9AGAR</name>
<feature type="compositionally biased region" description="Acidic residues" evidence="1">
    <location>
        <begin position="121"/>
        <end position="132"/>
    </location>
</feature>
<feature type="compositionally biased region" description="Basic and acidic residues" evidence="1">
    <location>
        <begin position="163"/>
        <end position="172"/>
    </location>
</feature>
<evidence type="ECO:0000313" key="2">
    <source>
        <dbReference type="EMBL" id="KAJ7021119.1"/>
    </source>
</evidence>
<feature type="compositionally biased region" description="Basic and acidic residues" evidence="1">
    <location>
        <begin position="60"/>
        <end position="70"/>
    </location>
</feature>
<feature type="compositionally biased region" description="Acidic residues" evidence="1">
    <location>
        <begin position="18"/>
        <end position="32"/>
    </location>
</feature>
<organism evidence="2 3">
    <name type="scientific">Mycena alexandri</name>
    <dbReference type="NCBI Taxonomy" id="1745969"/>
    <lineage>
        <taxon>Eukaryota</taxon>
        <taxon>Fungi</taxon>
        <taxon>Dikarya</taxon>
        <taxon>Basidiomycota</taxon>
        <taxon>Agaricomycotina</taxon>
        <taxon>Agaricomycetes</taxon>
        <taxon>Agaricomycetidae</taxon>
        <taxon>Agaricales</taxon>
        <taxon>Marasmiineae</taxon>
        <taxon>Mycenaceae</taxon>
        <taxon>Mycena</taxon>
    </lineage>
</organism>
<feature type="compositionally biased region" description="Pro residues" evidence="1">
    <location>
        <begin position="243"/>
        <end position="265"/>
    </location>
</feature>
<feature type="compositionally biased region" description="Low complexity" evidence="1">
    <location>
        <begin position="266"/>
        <end position="276"/>
    </location>
</feature>